<keyword evidence="3" id="KW-0964">Secreted</keyword>
<evidence type="ECO:0000313" key="6">
    <source>
        <dbReference type="EMBL" id="CAL8114060.1"/>
    </source>
</evidence>
<dbReference type="InterPro" id="IPR033906">
    <property type="entry name" value="Lipase_N"/>
</dbReference>
<protein>
    <recommendedName>
        <fullName evidence="5">Lipase domain-containing protein</fullName>
    </recommendedName>
</protein>
<reference evidence="6 7" key="1">
    <citation type="submission" date="2024-08" db="EMBL/GenBank/DDBJ databases">
        <authorList>
            <person name="Cucini C."/>
            <person name="Frati F."/>
        </authorList>
    </citation>
    <scope>NUCLEOTIDE SEQUENCE [LARGE SCALE GENOMIC DNA]</scope>
</reference>
<dbReference type="EMBL" id="CAXLJM020000049">
    <property type="protein sequence ID" value="CAL8114060.1"/>
    <property type="molecule type" value="Genomic_DNA"/>
</dbReference>
<comment type="similarity">
    <text evidence="2 4">Belongs to the AB hydrolase superfamily. Lipase family.</text>
</comment>
<dbReference type="SUPFAM" id="SSF53474">
    <property type="entry name" value="alpha/beta-Hydrolases"/>
    <property type="match status" value="1"/>
</dbReference>
<comment type="caution">
    <text evidence="6">The sequence shown here is derived from an EMBL/GenBank/DDBJ whole genome shotgun (WGS) entry which is preliminary data.</text>
</comment>
<evidence type="ECO:0000313" key="7">
    <source>
        <dbReference type="Proteomes" id="UP001642540"/>
    </source>
</evidence>
<dbReference type="Gene3D" id="3.40.50.1820">
    <property type="entry name" value="alpha/beta hydrolase"/>
    <property type="match status" value="1"/>
</dbReference>
<dbReference type="CDD" id="cd00707">
    <property type="entry name" value="Pancreat_lipase_like"/>
    <property type="match status" value="1"/>
</dbReference>
<dbReference type="Proteomes" id="UP001642540">
    <property type="component" value="Unassembled WGS sequence"/>
</dbReference>
<evidence type="ECO:0000256" key="1">
    <source>
        <dbReference type="ARBA" id="ARBA00004613"/>
    </source>
</evidence>
<sequence length="546" mass="60708">MHLGFGDGSRVGALAHVVFYLIGVPIFLDNNDTHLNETNQSSIEIYSELSISEVSTLKENCYESLGCFTIRYAERKGYNITPNPLEEVSPTICLYTKVHVLACQVVENEAITSEALAVSNGSIFWISHGYIENGQRPWIKDLVNNLLEHDYFANVFVVDWSEASKPPYNQAVENVEMIAAYCAHLMVMLQDTYGLRVNETHFIGHSLGAQLAGYLGSWLQQKKHLQLGRISGLDPAQLYFQGMPIDARLDPSDSLFVDVIHTDAKPFLYGGEEVSITSSNMRPISGLGTEELSGHADFYPNSGKDQPGCKDGVYQAILQEEGSVINGIRRFLGCDHIRSHEYFTESILSSCPFMAFSCESWDDFALSTCTNLSTHNRMGFHATKPTLSGSVTSDANNSSVIYYSKTGPRAPFCREHFRIVIHLAEESKYRSTSELHLVLDNLSGESTVLNLGTIDFTGKDLVRKYTVSGLYVGFPKTVILRPSSSNPLGWLMTKIITPIDPDVVVGNITLRHLESMESEVIFCPDDKNYFSTTEQNPSITFTTDNC</sequence>
<dbReference type="PRINTS" id="PR00821">
    <property type="entry name" value="TAGLIPASE"/>
</dbReference>
<keyword evidence="7" id="KW-1185">Reference proteome</keyword>
<dbReference type="PANTHER" id="PTHR11610">
    <property type="entry name" value="LIPASE"/>
    <property type="match status" value="1"/>
</dbReference>
<evidence type="ECO:0000256" key="2">
    <source>
        <dbReference type="ARBA" id="ARBA00010701"/>
    </source>
</evidence>
<gene>
    <name evidence="6" type="ORF">ODALV1_LOCUS16295</name>
</gene>
<accession>A0ABP1QXS6</accession>
<evidence type="ECO:0000256" key="4">
    <source>
        <dbReference type="RuleBase" id="RU004262"/>
    </source>
</evidence>
<dbReference type="InterPro" id="IPR029058">
    <property type="entry name" value="AB_hydrolase_fold"/>
</dbReference>
<organism evidence="6 7">
    <name type="scientific">Orchesella dallaii</name>
    <dbReference type="NCBI Taxonomy" id="48710"/>
    <lineage>
        <taxon>Eukaryota</taxon>
        <taxon>Metazoa</taxon>
        <taxon>Ecdysozoa</taxon>
        <taxon>Arthropoda</taxon>
        <taxon>Hexapoda</taxon>
        <taxon>Collembola</taxon>
        <taxon>Entomobryomorpha</taxon>
        <taxon>Entomobryoidea</taxon>
        <taxon>Orchesellidae</taxon>
        <taxon>Orchesellinae</taxon>
        <taxon>Orchesella</taxon>
    </lineage>
</organism>
<feature type="domain" description="Lipase" evidence="5">
    <location>
        <begin position="59"/>
        <end position="386"/>
    </location>
</feature>
<evidence type="ECO:0000256" key="3">
    <source>
        <dbReference type="ARBA" id="ARBA00022525"/>
    </source>
</evidence>
<dbReference type="PANTHER" id="PTHR11610:SF185">
    <property type="entry name" value="LD47264P"/>
    <property type="match status" value="1"/>
</dbReference>
<comment type="subcellular location">
    <subcellularLocation>
        <location evidence="1">Secreted</location>
    </subcellularLocation>
</comment>
<name>A0ABP1QXS6_9HEXA</name>
<evidence type="ECO:0000259" key="5">
    <source>
        <dbReference type="Pfam" id="PF00151"/>
    </source>
</evidence>
<dbReference type="InterPro" id="IPR000734">
    <property type="entry name" value="TAG_lipase"/>
</dbReference>
<dbReference type="InterPro" id="IPR013818">
    <property type="entry name" value="Lipase"/>
</dbReference>
<proteinExistence type="inferred from homology"/>
<dbReference type="Pfam" id="PF00151">
    <property type="entry name" value="Lipase"/>
    <property type="match status" value="1"/>
</dbReference>